<dbReference type="GO" id="GO:0030639">
    <property type="term" value="P:polyketide biosynthetic process"/>
    <property type="evidence" value="ECO:0007669"/>
    <property type="project" value="TreeGrafter"/>
</dbReference>
<dbReference type="Gene3D" id="3.40.47.10">
    <property type="match status" value="2"/>
</dbReference>
<dbReference type="InterPro" id="IPR011141">
    <property type="entry name" value="Polyketide_synthase_type-III"/>
</dbReference>
<name>A0AAV5ETG0_ELECO</name>
<evidence type="ECO:0000256" key="1">
    <source>
        <dbReference type="ARBA" id="ARBA00005531"/>
    </source>
</evidence>
<evidence type="ECO:0000259" key="4">
    <source>
        <dbReference type="Pfam" id="PF02797"/>
    </source>
</evidence>
<accession>A0AAV5ETG0</accession>
<dbReference type="InterPro" id="IPR001099">
    <property type="entry name" value="Chalcone/stilbene_synt_N"/>
</dbReference>
<dbReference type="Pfam" id="PF00195">
    <property type="entry name" value="Chal_sti_synt_N"/>
    <property type="match status" value="1"/>
</dbReference>
<organism evidence="5 6">
    <name type="scientific">Eleusine coracana subsp. coracana</name>
    <dbReference type="NCBI Taxonomy" id="191504"/>
    <lineage>
        <taxon>Eukaryota</taxon>
        <taxon>Viridiplantae</taxon>
        <taxon>Streptophyta</taxon>
        <taxon>Embryophyta</taxon>
        <taxon>Tracheophyta</taxon>
        <taxon>Spermatophyta</taxon>
        <taxon>Magnoliopsida</taxon>
        <taxon>Liliopsida</taxon>
        <taxon>Poales</taxon>
        <taxon>Poaceae</taxon>
        <taxon>PACMAD clade</taxon>
        <taxon>Chloridoideae</taxon>
        <taxon>Cynodonteae</taxon>
        <taxon>Eleusininae</taxon>
        <taxon>Eleusine</taxon>
    </lineage>
</organism>
<dbReference type="EMBL" id="BQKI01000078">
    <property type="protein sequence ID" value="GJN25485.1"/>
    <property type="molecule type" value="Genomic_DNA"/>
</dbReference>
<dbReference type="Pfam" id="PF02797">
    <property type="entry name" value="Chal_sti_synt_C"/>
    <property type="match status" value="1"/>
</dbReference>
<keyword evidence="2" id="KW-0808">Transferase</keyword>
<comment type="caution">
    <text evidence="5">The sequence shown here is derived from an EMBL/GenBank/DDBJ whole genome shotgun (WGS) entry which is preliminary data.</text>
</comment>
<sequence>MDKAKAGQAQCTVMLAIGTANPTHCVPQDVYADWQNILASAVPELTATAARKVIAEWGLPTSNVTHLIFYTNSGAHMPGADLRLASLLDLRTFVQRTMMYLNRRSSGSAALRVAKDVAKNNPGAHVLVACADLSLIGFRSPHQDHFDTLVMQALFGDGAGAVIVGAGWAVIVGAGCENNGSGERSGVEHPLFEMLSASQTVIPGSEKDAAGQLGEDGLVFCPSPKMPALVRQHVEQALVEAFRPLGFINGGWNDLRGGLGGCWRYPLLQLRLHHNRSCGARVGVEDRGIHNDHDTLGAVCVILRPVSWRRLPEEEDGVMED</sequence>
<dbReference type="AlphaFoldDB" id="A0AAV5ETG0"/>
<gene>
    <name evidence="5" type="primary">gb13317</name>
    <name evidence="5" type="ORF">PR202_gb13317</name>
</gene>
<dbReference type="InterPro" id="IPR012328">
    <property type="entry name" value="Chalcone/stilbene_synt_C"/>
</dbReference>
<evidence type="ECO:0000313" key="6">
    <source>
        <dbReference type="Proteomes" id="UP001054889"/>
    </source>
</evidence>
<dbReference type="PANTHER" id="PTHR11877">
    <property type="entry name" value="HYDROXYMETHYLGLUTARYL-COA SYNTHASE"/>
    <property type="match status" value="1"/>
</dbReference>
<protein>
    <recommendedName>
        <fullName evidence="7">Chalcone synthase</fullName>
    </recommendedName>
</protein>
<dbReference type="SUPFAM" id="SSF53901">
    <property type="entry name" value="Thiolase-like"/>
    <property type="match status" value="2"/>
</dbReference>
<proteinExistence type="inferred from homology"/>
<feature type="domain" description="Chalcone/stilbene synthase N-terminal" evidence="3">
    <location>
        <begin position="35"/>
        <end position="167"/>
    </location>
</feature>
<dbReference type="PANTHER" id="PTHR11877:SF74">
    <property type="entry name" value="TYPE III POLYKETIDE SYNTHASE B"/>
    <property type="match status" value="1"/>
</dbReference>
<evidence type="ECO:0000259" key="3">
    <source>
        <dbReference type="Pfam" id="PF00195"/>
    </source>
</evidence>
<keyword evidence="6" id="KW-1185">Reference proteome</keyword>
<reference evidence="5" key="1">
    <citation type="journal article" date="2018" name="DNA Res.">
        <title>Multiple hybrid de novo genome assembly of finger millet, an orphan allotetraploid crop.</title>
        <authorList>
            <person name="Hatakeyama M."/>
            <person name="Aluri S."/>
            <person name="Balachadran M.T."/>
            <person name="Sivarajan S.R."/>
            <person name="Patrignani A."/>
            <person name="Gruter S."/>
            <person name="Poveda L."/>
            <person name="Shimizu-Inatsugi R."/>
            <person name="Baeten J."/>
            <person name="Francoijs K.J."/>
            <person name="Nataraja K.N."/>
            <person name="Reddy Y.A.N."/>
            <person name="Phadnis S."/>
            <person name="Ravikumar R.L."/>
            <person name="Schlapbach R."/>
            <person name="Sreeman S.M."/>
            <person name="Shimizu K.K."/>
        </authorList>
    </citation>
    <scope>NUCLEOTIDE SEQUENCE</scope>
</reference>
<evidence type="ECO:0008006" key="7">
    <source>
        <dbReference type="Google" id="ProtNLM"/>
    </source>
</evidence>
<evidence type="ECO:0000313" key="5">
    <source>
        <dbReference type="EMBL" id="GJN25485.1"/>
    </source>
</evidence>
<dbReference type="InterPro" id="IPR016039">
    <property type="entry name" value="Thiolase-like"/>
</dbReference>
<reference evidence="5" key="2">
    <citation type="submission" date="2021-12" db="EMBL/GenBank/DDBJ databases">
        <title>Resequencing data analysis of finger millet.</title>
        <authorList>
            <person name="Hatakeyama M."/>
            <person name="Aluri S."/>
            <person name="Balachadran M.T."/>
            <person name="Sivarajan S.R."/>
            <person name="Poveda L."/>
            <person name="Shimizu-Inatsugi R."/>
            <person name="Schlapbach R."/>
            <person name="Sreeman S.M."/>
            <person name="Shimizu K.K."/>
        </authorList>
    </citation>
    <scope>NUCLEOTIDE SEQUENCE</scope>
</reference>
<keyword evidence="2" id="KW-0012">Acyltransferase</keyword>
<feature type="domain" description="Chalcone/stilbene synthase C-terminal" evidence="4">
    <location>
        <begin position="193"/>
        <end position="255"/>
    </location>
</feature>
<evidence type="ECO:0000256" key="2">
    <source>
        <dbReference type="RuleBase" id="RU003633"/>
    </source>
</evidence>
<dbReference type="GO" id="GO:0016747">
    <property type="term" value="F:acyltransferase activity, transferring groups other than amino-acyl groups"/>
    <property type="evidence" value="ECO:0007669"/>
    <property type="project" value="InterPro"/>
</dbReference>
<comment type="similarity">
    <text evidence="1 2">Belongs to the thiolase-like superfamily. Chalcone/stilbene synthases family.</text>
</comment>
<dbReference type="Proteomes" id="UP001054889">
    <property type="component" value="Unassembled WGS sequence"/>
</dbReference>